<proteinExistence type="predicted"/>
<evidence type="ECO:0000256" key="1">
    <source>
        <dbReference type="ARBA" id="ARBA00022729"/>
    </source>
</evidence>
<keyword evidence="4" id="KW-1185">Reference proteome</keyword>
<accession>A0A6C2C2A4</accession>
<reference evidence="3 4" key="1">
    <citation type="submission" date="2019-01" db="EMBL/GenBank/DDBJ databases">
        <title>Weissella sp. nov., a novel lactic acid bacterium isolated from animal feces.</title>
        <authorList>
            <person name="Wang L.-T."/>
        </authorList>
    </citation>
    <scope>NUCLEOTIDE SEQUENCE [LARGE SCALE GENOMIC DNA]</scope>
    <source>
        <strain evidence="3 4">8H-2</strain>
    </source>
</reference>
<dbReference type="SUPFAM" id="SSF53850">
    <property type="entry name" value="Periplasmic binding protein-like II"/>
    <property type="match status" value="1"/>
</dbReference>
<dbReference type="EMBL" id="SDGZ01000026">
    <property type="protein sequence ID" value="TYC47912.1"/>
    <property type="molecule type" value="Genomic_DNA"/>
</dbReference>
<dbReference type="RefSeq" id="WP_148623724.1">
    <property type="nucleotide sequence ID" value="NZ_SDGZ01000026.1"/>
</dbReference>
<name>A0A6C2C2A4_9LACO</name>
<dbReference type="PANTHER" id="PTHR35936:SF34">
    <property type="entry name" value="ABC TRANSPORTER EXTRACELLULAR-BINDING PROTEIN YCKB-RELATED"/>
    <property type="match status" value="1"/>
</dbReference>
<evidence type="ECO:0000313" key="3">
    <source>
        <dbReference type="EMBL" id="TYC47912.1"/>
    </source>
</evidence>
<dbReference type="PANTHER" id="PTHR35936">
    <property type="entry name" value="MEMBRANE-BOUND LYTIC MUREIN TRANSGLYCOSYLASE F"/>
    <property type="match status" value="1"/>
</dbReference>
<keyword evidence="1" id="KW-0732">Signal</keyword>
<comment type="caution">
    <text evidence="3">The sequence shown here is derived from an EMBL/GenBank/DDBJ whole genome shotgun (WGS) entry which is preliminary data.</text>
</comment>
<evidence type="ECO:0000259" key="2">
    <source>
        <dbReference type="SMART" id="SM00062"/>
    </source>
</evidence>
<protein>
    <submittedName>
        <fullName evidence="3">Transporter substrate-binding domain-containing protein</fullName>
    </submittedName>
</protein>
<dbReference type="InterPro" id="IPR001638">
    <property type="entry name" value="Solute-binding_3/MltF_N"/>
</dbReference>
<dbReference type="Proteomes" id="UP000371977">
    <property type="component" value="Unassembled WGS sequence"/>
</dbReference>
<organism evidence="3 4">
    <name type="scientific">Weissella muntiaci</name>
    <dbReference type="NCBI Taxonomy" id="2508881"/>
    <lineage>
        <taxon>Bacteria</taxon>
        <taxon>Bacillati</taxon>
        <taxon>Bacillota</taxon>
        <taxon>Bacilli</taxon>
        <taxon>Lactobacillales</taxon>
        <taxon>Lactobacillaceae</taxon>
        <taxon>Weissella</taxon>
    </lineage>
</organism>
<dbReference type="Pfam" id="PF00497">
    <property type="entry name" value="SBP_bac_3"/>
    <property type="match status" value="2"/>
</dbReference>
<dbReference type="Gene3D" id="3.40.190.10">
    <property type="entry name" value="Periplasmic binding protein-like II"/>
    <property type="match status" value="2"/>
</dbReference>
<dbReference type="SMART" id="SM00062">
    <property type="entry name" value="PBPb"/>
    <property type="match status" value="1"/>
</dbReference>
<gene>
    <name evidence="3" type="ORF">ESZ50_10385</name>
</gene>
<dbReference type="AlphaFoldDB" id="A0A6C2C2A4"/>
<evidence type="ECO:0000313" key="4">
    <source>
        <dbReference type="Proteomes" id="UP000371977"/>
    </source>
</evidence>
<sequence length="289" mass="31459">MLNFKKPLGLGLFGLTVASVFVPVLSVSAESTNQKVANEKTWVVATSGTLYPTSYHESKGSALTGYDVAVVKAVAKGLNKKVVFKEMDVDGMLTSVNNGSAVMAANDFGISPQRKKQFTLSTPYKFSYDSAMVRKGDDSGITKITQLTGKKAAGEAGTNYQKLASQLGATQVNYDNVSNDVYLQDLANGRTDVILNDHYLQEMALKAMPDMQSKLTIPKKFYFTTQDDKAGTGIIMKKTNTKMAKAVNQEITKLEKNGTITKISKQFYGGQDVSKHPNVKTTYITINDN</sequence>
<feature type="domain" description="Solute-binding protein family 3/N-terminal" evidence="2">
    <location>
        <begin position="41"/>
        <end position="271"/>
    </location>
</feature>
<dbReference type="OrthoDB" id="8613538at2"/>